<evidence type="ECO:0000313" key="9">
    <source>
        <dbReference type="Proteomes" id="UP001064933"/>
    </source>
</evidence>
<feature type="compositionally biased region" description="Polar residues" evidence="6">
    <location>
        <begin position="1"/>
        <end position="13"/>
    </location>
</feature>
<dbReference type="RefSeq" id="WP_261756625.1">
    <property type="nucleotide sequence ID" value="NZ_CP104562.2"/>
</dbReference>
<evidence type="ECO:0000259" key="7">
    <source>
        <dbReference type="Pfam" id="PF13860"/>
    </source>
</evidence>
<feature type="region of interest" description="Disordered" evidence="6">
    <location>
        <begin position="1"/>
        <end position="21"/>
    </location>
</feature>
<dbReference type="Pfam" id="PF03963">
    <property type="entry name" value="FlgD"/>
    <property type="match status" value="1"/>
</dbReference>
<dbReference type="InterPro" id="IPR005648">
    <property type="entry name" value="FlgD"/>
</dbReference>
<proteinExistence type="inferred from homology"/>
<name>A0ABY6AWV7_9BURK</name>
<dbReference type="Pfam" id="PF13860">
    <property type="entry name" value="FlgD_ig"/>
    <property type="match status" value="1"/>
</dbReference>
<evidence type="ECO:0000313" key="8">
    <source>
        <dbReference type="EMBL" id="UXH76884.1"/>
    </source>
</evidence>
<keyword evidence="8" id="KW-0969">Cilium</keyword>
<gene>
    <name evidence="8" type="ORF">N4261_17870</name>
</gene>
<reference evidence="8" key="1">
    <citation type="submission" date="2022-10" db="EMBL/GenBank/DDBJ databases">
        <title>Characterization and whole genome sequencing of a new Roseateles species, isolated from fresh water.</title>
        <authorList>
            <person name="Guliayeva D.Y."/>
            <person name="Akhremchuk A.E."/>
            <person name="Sikolenko M.A."/>
            <person name="Valentovich L.N."/>
            <person name="Sidarenka A.V."/>
        </authorList>
    </citation>
    <scope>NUCLEOTIDE SEQUENCE</scope>
    <source>
        <strain evidence="8">BIM B-1768</strain>
    </source>
</reference>
<sequence length="219" mass="22554">MSNAVQTTSSTGHTAAKASDSVAGNGELSSMFTTLLVAQIKNQDPLSPQDPAQFVSQLTQLSQVESMQQLASQGQTNAGMLASLQLMTLGAQVGSSLQAAVSSVQLSGAPVNLRFTLDSSSPGNVLVLTGSDGREQRVALGSLGMGEQAYTLDPAKLGLANGRYSVRVEAENKQAVTVETLARLDGVRLAADGNVMLQLAGIGEVTSQAITQFKGRASS</sequence>
<dbReference type="Proteomes" id="UP001064933">
    <property type="component" value="Chromosome"/>
</dbReference>
<feature type="domain" description="FlgD/Vpr Ig-like" evidence="7">
    <location>
        <begin position="106"/>
        <end position="173"/>
    </location>
</feature>
<keyword evidence="9" id="KW-1185">Reference proteome</keyword>
<dbReference type="InterPro" id="IPR025965">
    <property type="entry name" value="FlgD/Vpr_Ig-like"/>
</dbReference>
<evidence type="ECO:0000256" key="3">
    <source>
        <dbReference type="ARBA" id="ARBA00022795"/>
    </source>
</evidence>
<evidence type="ECO:0000256" key="5">
    <source>
        <dbReference type="RuleBase" id="RU362076"/>
    </source>
</evidence>
<comment type="function">
    <text evidence="4 5">Required for flagellar hook formation. May act as a scaffolding protein.</text>
</comment>
<dbReference type="EMBL" id="CP104562">
    <property type="protein sequence ID" value="UXH76884.1"/>
    <property type="molecule type" value="Genomic_DNA"/>
</dbReference>
<comment type="similarity">
    <text evidence="1 5">Belongs to the FlgD family.</text>
</comment>
<accession>A0ABY6AWV7</accession>
<protein>
    <recommendedName>
        <fullName evidence="2 5">Basal-body rod modification protein FlgD</fullName>
    </recommendedName>
</protein>
<keyword evidence="3 5" id="KW-1005">Bacterial flagellum biogenesis</keyword>
<organism evidence="8 9">
    <name type="scientific">Roseateles amylovorans</name>
    <dbReference type="NCBI Taxonomy" id="2978473"/>
    <lineage>
        <taxon>Bacteria</taxon>
        <taxon>Pseudomonadati</taxon>
        <taxon>Pseudomonadota</taxon>
        <taxon>Betaproteobacteria</taxon>
        <taxon>Burkholderiales</taxon>
        <taxon>Sphaerotilaceae</taxon>
        <taxon>Roseateles</taxon>
    </lineage>
</organism>
<evidence type="ECO:0000256" key="2">
    <source>
        <dbReference type="ARBA" id="ARBA00016013"/>
    </source>
</evidence>
<evidence type="ECO:0000256" key="1">
    <source>
        <dbReference type="ARBA" id="ARBA00010577"/>
    </source>
</evidence>
<keyword evidence="8" id="KW-0282">Flagellum</keyword>
<evidence type="ECO:0000256" key="4">
    <source>
        <dbReference type="ARBA" id="ARBA00024746"/>
    </source>
</evidence>
<keyword evidence="8" id="KW-0966">Cell projection</keyword>
<evidence type="ECO:0000256" key="6">
    <source>
        <dbReference type="SAM" id="MobiDB-lite"/>
    </source>
</evidence>